<evidence type="ECO:0000256" key="1">
    <source>
        <dbReference type="SAM" id="MobiDB-lite"/>
    </source>
</evidence>
<proteinExistence type="predicted"/>
<keyword evidence="3" id="KW-0255">Endonuclease</keyword>
<keyword evidence="4" id="KW-1185">Reference proteome</keyword>
<name>A0A8E0TSB6_9CAUL</name>
<gene>
    <name evidence="3" type="ORF">MBEBAB_2768</name>
</gene>
<accession>A0A8E0TSB6</accession>
<dbReference type="GO" id="GO:0004519">
    <property type="term" value="F:endonuclease activity"/>
    <property type="evidence" value="ECO:0007669"/>
    <property type="project" value="UniProtKB-KW"/>
</dbReference>
<dbReference type="AlphaFoldDB" id="A0A8E0TSB6"/>
<evidence type="ECO:0000259" key="2">
    <source>
        <dbReference type="Pfam" id="PF03432"/>
    </source>
</evidence>
<keyword evidence="3" id="KW-0540">Nuclease</keyword>
<keyword evidence="3" id="KW-0378">Hydrolase</keyword>
<dbReference type="InterPro" id="IPR005094">
    <property type="entry name" value="Endonuclease_MobA/VirD2"/>
</dbReference>
<dbReference type="Pfam" id="PF03432">
    <property type="entry name" value="Relaxase"/>
    <property type="match status" value="1"/>
</dbReference>
<dbReference type="EMBL" id="BATC01000082">
    <property type="protein sequence ID" value="GAD60518.1"/>
    <property type="molecule type" value="Genomic_DNA"/>
</dbReference>
<organism evidence="3 4">
    <name type="scientific">Brevundimonas abyssalis TAR-001</name>
    <dbReference type="NCBI Taxonomy" id="1391729"/>
    <lineage>
        <taxon>Bacteria</taxon>
        <taxon>Pseudomonadati</taxon>
        <taxon>Pseudomonadota</taxon>
        <taxon>Alphaproteobacteria</taxon>
        <taxon>Caulobacterales</taxon>
        <taxon>Caulobacteraceae</taxon>
        <taxon>Brevundimonas</taxon>
    </lineage>
</organism>
<evidence type="ECO:0000313" key="3">
    <source>
        <dbReference type="EMBL" id="GAD60518.1"/>
    </source>
</evidence>
<reference evidence="4" key="1">
    <citation type="journal article" date="2013" name="Genome Announc.">
        <title>Draft Genome Sequence of the Dimorphic Prosthecate Bacterium Brevundimonas abyssalis TAR-001T.</title>
        <authorList>
            <person name="Tsubouchi T."/>
            <person name="Nishi S."/>
            <person name="Usui K."/>
            <person name="Shimane Y."/>
            <person name="Takaki Y."/>
            <person name="Maruyama T."/>
            <person name="Hatada Y."/>
        </authorList>
    </citation>
    <scope>NUCLEOTIDE SEQUENCE [LARGE SCALE GENOMIC DNA]</scope>
    <source>
        <strain evidence="4">TAR-001</strain>
    </source>
</reference>
<evidence type="ECO:0000313" key="4">
    <source>
        <dbReference type="Proteomes" id="UP000016569"/>
    </source>
</evidence>
<sequence length="331" mass="36794">MSDFRRPLGFEDALRPPVDVRRARITRPVLRPPGRAGDAAAYGQLARIIRRAPEVMVKVTGKTRDGGHLKRHLDYISRNGELTLEGSDGARFEGRAAVQALASDWAAEAAMSPGRRGDSPLSRSIVLSMPKGTDPMRLHDAARAFATEPFGERFPYVFALHDEGGHPHVHLTVRALGSDGGRLNPRKADLEVWRRRFAKALRDRGVEAEASPRRARGVTRKAERTPVRKMRERFAAGPGPAPRVMVSAWRQASSNPGRATPWEAAIRERQTRIRRALAAEAVALSHSERAEDRALGAALMDHLRRLPKVATREEQLSRLSDRSRDAPGRRR</sequence>
<protein>
    <submittedName>
        <fullName evidence="3">IncQ plasmid conjugative transfer DNA nicking endonuclease TraR</fullName>
    </submittedName>
</protein>
<dbReference type="Gene3D" id="3.30.930.30">
    <property type="match status" value="1"/>
</dbReference>
<feature type="compositionally biased region" description="Basic and acidic residues" evidence="1">
    <location>
        <begin position="310"/>
        <end position="331"/>
    </location>
</feature>
<comment type="caution">
    <text evidence="3">The sequence shown here is derived from an EMBL/GenBank/DDBJ whole genome shotgun (WGS) entry which is preliminary data.</text>
</comment>
<feature type="region of interest" description="Disordered" evidence="1">
    <location>
        <begin position="307"/>
        <end position="331"/>
    </location>
</feature>
<dbReference type="Proteomes" id="UP000016569">
    <property type="component" value="Unassembled WGS sequence"/>
</dbReference>
<feature type="domain" description="MobA/VirD2-like nuclease" evidence="2">
    <location>
        <begin position="98"/>
        <end position="204"/>
    </location>
</feature>